<comment type="similarity">
    <text evidence="5">Belongs to the histone H2A family.</text>
</comment>
<dbReference type="FunFam" id="3.90.640.10:FF:000002">
    <property type="entry name" value="Heat shock 70 kDa"/>
    <property type="match status" value="1"/>
</dbReference>
<keyword evidence="8 13" id="KW-0547">Nucleotide-binding</keyword>
<feature type="region of interest" description="Disordered" evidence="15">
    <location>
        <begin position="486"/>
        <end position="518"/>
    </location>
</feature>
<dbReference type="Pfam" id="PF16211">
    <property type="entry name" value="Histone_H2A_C"/>
    <property type="match status" value="1"/>
</dbReference>
<dbReference type="InterPro" id="IPR013126">
    <property type="entry name" value="Hsp_70_fam"/>
</dbReference>
<dbReference type="PANTHER" id="PTHR19375">
    <property type="entry name" value="HEAT SHOCK PROTEIN 70KDA"/>
    <property type="match status" value="1"/>
</dbReference>
<reference evidence="18 19" key="1">
    <citation type="journal article" date="2020" name="Mol. Plant">
        <title>The Chromosome-Based Rubber Tree Genome Provides New Insights into Spurge Genome Evolution and Rubber Biosynthesis.</title>
        <authorList>
            <person name="Liu J."/>
            <person name="Shi C."/>
            <person name="Shi C.C."/>
            <person name="Li W."/>
            <person name="Zhang Q.J."/>
            <person name="Zhang Y."/>
            <person name="Li K."/>
            <person name="Lu H.F."/>
            <person name="Shi C."/>
            <person name="Zhu S.T."/>
            <person name="Xiao Z.Y."/>
            <person name="Nan H."/>
            <person name="Yue Y."/>
            <person name="Zhu X.G."/>
            <person name="Wu Y."/>
            <person name="Hong X.N."/>
            <person name="Fan G.Y."/>
            <person name="Tong Y."/>
            <person name="Zhang D."/>
            <person name="Mao C.L."/>
            <person name="Liu Y.L."/>
            <person name="Hao S.J."/>
            <person name="Liu W.Q."/>
            <person name="Lv M.Q."/>
            <person name="Zhang H.B."/>
            <person name="Liu Y."/>
            <person name="Hu-Tang G.R."/>
            <person name="Wang J.P."/>
            <person name="Wang J.H."/>
            <person name="Sun Y.H."/>
            <person name="Ni S.B."/>
            <person name="Chen W.B."/>
            <person name="Zhang X.C."/>
            <person name="Jiao Y.N."/>
            <person name="Eichler E.E."/>
            <person name="Li G.H."/>
            <person name="Liu X."/>
            <person name="Gao L.Z."/>
        </authorList>
    </citation>
    <scope>NUCLEOTIDE SEQUENCE [LARGE SCALE GENOMIC DNA]</scope>
    <source>
        <strain evidence="19">cv. GT1</strain>
        <tissue evidence="18">Leaf</tissue>
    </source>
</reference>
<dbReference type="SUPFAM" id="SSF47113">
    <property type="entry name" value="Histone-fold"/>
    <property type="match status" value="1"/>
</dbReference>
<evidence type="ECO:0000256" key="15">
    <source>
        <dbReference type="SAM" id="MobiDB-lite"/>
    </source>
</evidence>
<evidence type="ECO:0000256" key="14">
    <source>
        <dbReference type="SAM" id="Coils"/>
    </source>
</evidence>
<dbReference type="Proteomes" id="UP000467840">
    <property type="component" value="Chromosome 9"/>
</dbReference>
<dbReference type="SMART" id="SM00414">
    <property type="entry name" value="H2A"/>
    <property type="match status" value="1"/>
</dbReference>
<dbReference type="GO" id="GO:0000786">
    <property type="term" value="C:nucleosome"/>
    <property type="evidence" value="ECO:0007669"/>
    <property type="project" value="UniProtKB-KW"/>
</dbReference>
<keyword evidence="10" id="KW-0238">DNA-binding</keyword>
<dbReference type="Pfam" id="PF00125">
    <property type="entry name" value="Histone"/>
    <property type="match status" value="1"/>
</dbReference>
<gene>
    <name evidence="18" type="ORF">GH714_025866</name>
</gene>
<keyword evidence="11" id="KW-0539">Nucleus</keyword>
<evidence type="ECO:0000256" key="7">
    <source>
        <dbReference type="ARBA" id="ARBA00022454"/>
    </source>
</evidence>
<feature type="region of interest" description="Disordered" evidence="15">
    <location>
        <begin position="622"/>
        <end position="641"/>
    </location>
</feature>
<evidence type="ECO:0000256" key="8">
    <source>
        <dbReference type="ARBA" id="ARBA00022741"/>
    </source>
</evidence>
<keyword evidence="14" id="KW-0175">Coiled coil</keyword>
<evidence type="ECO:0000256" key="6">
    <source>
        <dbReference type="ARBA" id="ARBA00011538"/>
    </source>
</evidence>
<dbReference type="InterPro" id="IPR002119">
    <property type="entry name" value="Histone_H2A"/>
</dbReference>
<dbReference type="Gene3D" id="3.30.420.40">
    <property type="match status" value="2"/>
</dbReference>
<keyword evidence="7" id="KW-0158">Chromosome</keyword>
<dbReference type="InterPro" id="IPR007125">
    <property type="entry name" value="H2A/H2B/H3"/>
</dbReference>
<dbReference type="PROSITE" id="PS01036">
    <property type="entry name" value="HSP70_3"/>
    <property type="match status" value="1"/>
</dbReference>
<evidence type="ECO:0000313" key="19">
    <source>
        <dbReference type="Proteomes" id="UP000467840"/>
    </source>
</evidence>
<evidence type="ECO:0000313" key="18">
    <source>
        <dbReference type="EMBL" id="KAF2307261.1"/>
    </source>
</evidence>
<evidence type="ECO:0008006" key="20">
    <source>
        <dbReference type="Google" id="ProtNLM"/>
    </source>
</evidence>
<dbReference type="FunFam" id="3.30.420.40:FF:000545">
    <property type="entry name" value="Endoplasmic reticulum chaperone BiP"/>
    <property type="match status" value="1"/>
</dbReference>
<dbReference type="InterPro" id="IPR018181">
    <property type="entry name" value="Heat_shock_70_CS"/>
</dbReference>
<comment type="function">
    <text evidence="1">Core component of nucleosome. Nucleosomes wrap and compact DNA into chromatin, limiting DNA accessibility to the cellular machineries which require DNA as a template. Histones thereby play a central role in transcription regulation, DNA repair, DNA replication and chromosomal stability. DNA accessibility is regulated via a complex set of post-translational modifications of histones, also called histone code, and nucleosome remodeling.</text>
</comment>
<dbReference type="GO" id="GO:0030527">
    <property type="term" value="F:structural constituent of chromatin"/>
    <property type="evidence" value="ECO:0007669"/>
    <property type="project" value="InterPro"/>
</dbReference>
<evidence type="ECO:0000256" key="3">
    <source>
        <dbReference type="ARBA" id="ARBA00004286"/>
    </source>
</evidence>
<dbReference type="EMBL" id="JAAGAX010000008">
    <property type="protein sequence ID" value="KAF2307261.1"/>
    <property type="molecule type" value="Genomic_DNA"/>
</dbReference>
<comment type="similarity">
    <text evidence="4 13">Belongs to the heat shock protein 70 family.</text>
</comment>
<dbReference type="SUPFAM" id="SSF100920">
    <property type="entry name" value="Heat shock protein 70kD (HSP70), peptide-binding domain"/>
    <property type="match status" value="1"/>
</dbReference>
<feature type="coiled-coil region" evidence="14">
    <location>
        <begin position="446"/>
        <end position="478"/>
    </location>
</feature>
<comment type="subcellular location">
    <subcellularLocation>
        <location evidence="3">Chromosome</location>
    </subcellularLocation>
    <subcellularLocation>
        <location evidence="2">Nucleus</location>
    </subcellularLocation>
</comment>
<evidence type="ECO:0000259" key="17">
    <source>
        <dbReference type="Pfam" id="PF16211"/>
    </source>
</evidence>
<dbReference type="GO" id="GO:0070828">
    <property type="term" value="P:heterochromatin organization"/>
    <property type="evidence" value="ECO:0007669"/>
    <property type="project" value="UniProtKB-ARBA"/>
</dbReference>
<dbReference type="CDD" id="cd00074">
    <property type="entry name" value="HFD_H2A"/>
    <property type="match status" value="1"/>
</dbReference>
<comment type="caution">
    <text evidence="18">The sequence shown here is derived from an EMBL/GenBank/DDBJ whole genome shotgun (WGS) entry which is preliminary data.</text>
</comment>
<dbReference type="InterPro" id="IPR009072">
    <property type="entry name" value="Histone-fold"/>
</dbReference>
<dbReference type="InterPro" id="IPR043129">
    <property type="entry name" value="ATPase_NBD"/>
</dbReference>
<dbReference type="GO" id="GO:0005634">
    <property type="term" value="C:nucleus"/>
    <property type="evidence" value="ECO:0007669"/>
    <property type="project" value="UniProtKB-SubCell"/>
</dbReference>
<dbReference type="Gene3D" id="3.90.640.10">
    <property type="entry name" value="Actin, Chain A, domain 4"/>
    <property type="match status" value="1"/>
</dbReference>
<dbReference type="Pfam" id="PF00012">
    <property type="entry name" value="HSP70"/>
    <property type="match status" value="1"/>
</dbReference>
<comment type="subunit">
    <text evidence="6">The nucleosome is a histone octamer containing two molecules each of H2A, H2B, H3 and H4 assembled in one H3-H4 heterotetramer and two H2A-H2B heterodimers. The octamer wraps approximately 147 bp of DNA.</text>
</comment>
<dbReference type="GO" id="GO:0003677">
    <property type="term" value="F:DNA binding"/>
    <property type="evidence" value="ECO:0007669"/>
    <property type="project" value="UniProtKB-KW"/>
</dbReference>
<dbReference type="GO" id="GO:0046982">
    <property type="term" value="F:protein heterodimerization activity"/>
    <property type="evidence" value="ECO:0007669"/>
    <property type="project" value="InterPro"/>
</dbReference>
<dbReference type="InterPro" id="IPR029048">
    <property type="entry name" value="HSP70_C_sf"/>
</dbReference>
<dbReference type="FunFam" id="1.10.20.10:FF:000026">
    <property type="entry name" value="Histone H2A"/>
    <property type="match status" value="1"/>
</dbReference>
<evidence type="ECO:0000256" key="4">
    <source>
        <dbReference type="ARBA" id="ARBA00007381"/>
    </source>
</evidence>
<evidence type="ECO:0000256" key="12">
    <source>
        <dbReference type="ARBA" id="ARBA00023269"/>
    </source>
</evidence>
<dbReference type="PRINTS" id="PR00301">
    <property type="entry name" value="HEATSHOCK70"/>
</dbReference>
<dbReference type="InterPro" id="IPR032458">
    <property type="entry name" value="Histone_H2A_CS"/>
</dbReference>
<feature type="domain" description="Core Histone H2A/H2B/H3" evidence="16">
    <location>
        <begin position="513"/>
        <end position="591"/>
    </location>
</feature>
<evidence type="ECO:0000256" key="9">
    <source>
        <dbReference type="ARBA" id="ARBA00022840"/>
    </source>
</evidence>
<evidence type="ECO:0000256" key="10">
    <source>
        <dbReference type="ARBA" id="ARBA00023125"/>
    </source>
</evidence>
<keyword evidence="9 13" id="KW-0067">ATP-binding</keyword>
<evidence type="ECO:0000259" key="16">
    <source>
        <dbReference type="Pfam" id="PF00125"/>
    </source>
</evidence>
<dbReference type="PROSITE" id="PS00046">
    <property type="entry name" value="HISTONE_H2A"/>
    <property type="match status" value="1"/>
</dbReference>
<dbReference type="PROSITE" id="PS00329">
    <property type="entry name" value="HSP70_2"/>
    <property type="match status" value="1"/>
</dbReference>
<proteinExistence type="inferred from homology"/>
<evidence type="ECO:0000256" key="2">
    <source>
        <dbReference type="ARBA" id="ARBA00004123"/>
    </source>
</evidence>
<accession>A0A6A6M0N1</accession>
<evidence type="ECO:0000256" key="11">
    <source>
        <dbReference type="ARBA" id="ARBA00023242"/>
    </source>
</evidence>
<feature type="compositionally biased region" description="Basic and acidic residues" evidence="15">
    <location>
        <begin position="496"/>
        <end position="516"/>
    </location>
</feature>
<dbReference type="Gene3D" id="1.10.20.10">
    <property type="entry name" value="Histone, subunit A"/>
    <property type="match status" value="1"/>
</dbReference>
<organism evidence="18 19">
    <name type="scientific">Hevea brasiliensis</name>
    <name type="common">Para rubber tree</name>
    <name type="synonym">Siphonia brasiliensis</name>
    <dbReference type="NCBI Taxonomy" id="3981"/>
    <lineage>
        <taxon>Eukaryota</taxon>
        <taxon>Viridiplantae</taxon>
        <taxon>Streptophyta</taxon>
        <taxon>Embryophyta</taxon>
        <taxon>Tracheophyta</taxon>
        <taxon>Spermatophyta</taxon>
        <taxon>Magnoliopsida</taxon>
        <taxon>eudicotyledons</taxon>
        <taxon>Gunneridae</taxon>
        <taxon>Pentapetalae</taxon>
        <taxon>rosids</taxon>
        <taxon>fabids</taxon>
        <taxon>Malpighiales</taxon>
        <taxon>Euphorbiaceae</taxon>
        <taxon>Crotonoideae</taxon>
        <taxon>Micrandreae</taxon>
        <taxon>Hevea</taxon>
    </lineage>
</organism>
<dbReference type="GO" id="GO:0000792">
    <property type="term" value="C:heterochromatin"/>
    <property type="evidence" value="ECO:0007669"/>
    <property type="project" value="UniProtKB-ARBA"/>
</dbReference>
<keyword evidence="19" id="KW-1185">Reference proteome</keyword>
<dbReference type="GO" id="GO:0003682">
    <property type="term" value="F:chromatin binding"/>
    <property type="evidence" value="ECO:0007669"/>
    <property type="project" value="UniProtKB-ARBA"/>
</dbReference>
<keyword evidence="12" id="KW-0544">Nucleosome core</keyword>
<dbReference type="InterPro" id="IPR032454">
    <property type="entry name" value="Histone_H2A_C"/>
</dbReference>
<dbReference type="GO" id="GO:0140662">
    <property type="term" value="F:ATP-dependent protein folding chaperone"/>
    <property type="evidence" value="ECO:0007669"/>
    <property type="project" value="InterPro"/>
</dbReference>
<feature type="coiled-coil region" evidence="14">
    <location>
        <begin position="124"/>
        <end position="151"/>
    </location>
</feature>
<protein>
    <recommendedName>
        <fullName evidence="20">Histone H2A</fullName>
    </recommendedName>
</protein>
<dbReference type="Gene3D" id="2.60.34.10">
    <property type="entry name" value="Substrate Binding Domain Of DNAk, Chain A, domain 1"/>
    <property type="match status" value="1"/>
</dbReference>
<evidence type="ECO:0000256" key="5">
    <source>
        <dbReference type="ARBA" id="ARBA00010691"/>
    </source>
</evidence>
<dbReference type="FunFam" id="2.60.34.10:FF:000002">
    <property type="entry name" value="Heat shock 70 kDa"/>
    <property type="match status" value="1"/>
</dbReference>
<dbReference type="Gene3D" id="1.20.1270.10">
    <property type="match status" value="1"/>
</dbReference>
<evidence type="ECO:0000256" key="1">
    <source>
        <dbReference type="ARBA" id="ARBA00002001"/>
    </source>
</evidence>
<sequence>MVLGKMKETAEAYLGKKIKDAVVTVPAYFNDAQRQATKDAGTIAGLNVVRIINEPTAAAIAFGLDKKGGEMNILVYDLGGGTFDVSILTIDNGVFEVLSTSGDTHLGGEDFDRRVMEYFIKLIKKKYNKDISKDKRAIGKLRRECERAKRALSNQHQIRVEIESLFDGIDFSEPLTRARFEELNMDLFKKTMGPVKKALEDAGLKKSDINEIVLVGGSTRVPKVQELLKDMFDGKEPNKGINPDEAVAYGAAVQGGILSGEGGEETKGLLLLDVIPLSLGIETVGGVMTKLIPRNTVIPTKKSQIFTTTQDQQTTVSVKVYEGERSLTKDCRELGRFELSGIPPAPRHIEVTFEVDANGILHVKAEDKAAKKSQSITITNDKGRLSQEAIDRMIKEAEEMAEEDQKVKEKINARNKLETYIYNMRSTVGDKDKLADKIDSDDKGKIENTLKEALDWLDDNQNAEKDDYEEKLKEVEEVCNPVIKQVYEKSGGSSTDSKDEEPRRKVPEEEEGDRKKAVSKSIRAGLQFPVGRIARFLKKGRYAQRFGVGAPIYLAAVLEYLAAEVLELAGNAARDNKKNRINPRHVLLAVRNDEELGKLLQGVTIASGGVLPNINPVLLPKKSAATDKPSASKSPKSAKSA</sequence>
<dbReference type="AlphaFoldDB" id="A0A6A6M0N1"/>
<dbReference type="GO" id="GO:0005524">
    <property type="term" value="F:ATP binding"/>
    <property type="evidence" value="ECO:0007669"/>
    <property type="project" value="UniProtKB-KW"/>
</dbReference>
<evidence type="ECO:0000256" key="13">
    <source>
        <dbReference type="RuleBase" id="RU003322"/>
    </source>
</evidence>
<feature type="domain" description="Histone H2A C-terminal" evidence="17">
    <location>
        <begin position="594"/>
        <end position="626"/>
    </location>
</feature>
<dbReference type="InterPro" id="IPR029047">
    <property type="entry name" value="HSP70_peptide-bd_sf"/>
</dbReference>
<name>A0A6A6M0N1_HEVBR</name>
<dbReference type="SUPFAM" id="SSF53067">
    <property type="entry name" value="Actin-like ATPase domain"/>
    <property type="match status" value="2"/>
</dbReference>
<dbReference type="SUPFAM" id="SSF100934">
    <property type="entry name" value="Heat shock protein 70kD (HSP70), C-terminal subdomain"/>
    <property type="match status" value="1"/>
</dbReference>